<dbReference type="PROSITE" id="PS50005">
    <property type="entry name" value="TPR"/>
    <property type="match status" value="3"/>
</dbReference>
<sequence>MVNIYILQSENGIASDLLDKLSKNCIGTPEESKILIIKASLAQSRGNVEEALSILREVSPIYGRDFIRSREIMASLYLKHRRDRRLYISCYKDILDKYNDPQSYLMLGDAYMNILEPEKAVEIYEQALKKNPKNGLLTRRVGQALIKTHLFEKAITYYKAALKSSPENDLRFDLATLLYKMKRYPEALDLIMSALEASNNESGSNQDLTNLEWEAKMLNLLAQIQLQTSKKDVGIETLQKSHNMYLKVLRRISAERPDSEIEIKKASIEISLQLAGLIMTHLRDSKRAVQIYKEALGYHSDNVTILTALERLYVADDNLEEARKYSTLILKNAPNDKDSLLMTADLMFRRNDFEGALSHFQQLMDNLKNYYPALARLIEAARRVGKLDIAHNYINKVAESTPRASSESGFNYCKGLASWYSGDINQAIKCFNRSRSDPEFGLMASFHMIEIFINPERGTIGGETFESVNSSLTSLETMNAQDAAIKTASKLLGEIRDVASDDVDYLLMCNFVLLARKQKTDAEIALSEFARILNDPRYKDHPGALLGVASSYIIMKQTQKARTHLKKVTKIDWSYSEAEYLERCWLLLADIYIQSGKFEPAQELLKRVLQYNRSCVKAYEYYGFIMDKSQSFKEAIYNYEMAWKIFGANYASVGFKLAHDYMKVKRYADAIDVAQSILEVYPDYPRIRKDIIEKARVHLKN</sequence>
<organism evidence="8 9">
    <name type="scientific">Tetranychus urticae</name>
    <name type="common">Two-spotted spider mite</name>
    <dbReference type="NCBI Taxonomy" id="32264"/>
    <lineage>
        <taxon>Eukaryota</taxon>
        <taxon>Metazoa</taxon>
        <taxon>Ecdysozoa</taxon>
        <taxon>Arthropoda</taxon>
        <taxon>Chelicerata</taxon>
        <taxon>Arachnida</taxon>
        <taxon>Acari</taxon>
        <taxon>Acariformes</taxon>
        <taxon>Trombidiformes</taxon>
        <taxon>Prostigmata</taxon>
        <taxon>Eleutherengona</taxon>
        <taxon>Raphignathae</taxon>
        <taxon>Tetranychoidea</taxon>
        <taxon>Tetranychidae</taxon>
        <taxon>Tetranychus</taxon>
    </lineage>
</organism>
<dbReference type="SUPFAM" id="SSF48452">
    <property type="entry name" value="TPR-like"/>
    <property type="match status" value="3"/>
</dbReference>
<feature type="repeat" description="TPR" evidence="4">
    <location>
        <begin position="101"/>
        <end position="134"/>
    </location>
</feature>
<dbReference type="InterPro" id="IPR056834">
    <property type="entry name" value="ARM_TT21_C"/>
</dbReference>
<feature type="domain" description="Tetratricopeptide repeat protein 21A/21B fourth ARM" evidence="7">
    <location>
        <begin position="137"/>
        <end position="296"/>
    </location>
</feature>
<feature type="repeat" description="TPR" evidence="4">
    <location>
        <begin position="135"/>
        <end position="168"/>
    </location>
</feature>
<evidence type="ECO:0000256" key="3">
    <source>
        <dbReference type="ARBA" id="ARBA00022803"/>
    </source>
</evidence>
<evidence type="ECO:0000259" key="7">
    <source>
        <dbReference type="Pfam" id="PF25068"/>
    </source>
</evidence>
<dbReference type="InterPro" id="IPR056835">
    <property type="entry name" value="ARM_TT21_5th"/>
</dbReference>
<dbReference type="GO" id="GO:0035721">
    <property type="term" value="P:intraciliary retrograde transport"/>
    <property type="evidence" value="ECO:0007669"/>
    <property type="project" value="TreeGrafter"/>
</dbReference>
<dbReference type="Pfam" id="PF13181">
    <property type="entry name" value="TPR_8"/>
    <property type="match status" value="1"/>
</dbReference>
<dbReference type="PANTHER" id="PTHR14699">
    <property type="entry name" value="STI2 PROTEIN-RELATED"/>
    <property type="match status" value="1"/>
</dbReference>
<keyword evidence="2" id="KW-0677">Repeat</keyword>
<evidence type="ECO:0000256" key="4">
    <source>
        <dbReference type="PROSITE-ProRule" id="PRU00339"/>
    </source>
</evidence>
<evidence type="ECO:0000256" key="2">
    <source>
        <dbReference type="ARBA" id="ARBA00022737"/>
    </source>
</evidence>
<dbReference type="PANTHER" id="PTHR14699:SF0">
    <property type="entry name" value="TETRATRICOPEPTIDE REPEAT PROTEIN 21 HOMOLOG"/>
    <property type="match status" value="1"/>
</dbReference>
<dbReference type="GO" id="GO:0005929">
    <property type="term" value="C:cilium"/>
    <property type="evidence" value="ECO:0007669"/>
    <property type="project" value="GOC"/>
</dbReference>
<evidence type="ECO:0008006" key="10">
    <source>
        <dbReference type="Google" id="ProtNLM"/>
    </source>
</evidence>
<keyword evidence="9" id="KW-1185">Reference proteome</keyword>
<dbReference type="EMBL" id="CAEY01001130">
    <property type="status" value="NOT_ANNOTATED_CDS"/>
    <property type="molecule type" value="Genomic_DNA"/>
</dbReference>
<accession>T1JZY8</accession>
<evidence type="ECO:0000259" key="5">
    <source>
        <dbReference type="Pfam" id="PF25063"/>
    </source>
</evidence>
<dbReference type="STRING" id="32264.T1JZY8"/>
<dbReference type="Pfam" id="PF25063">
    <property type="entry name" value="ARM_TT21_C"/>
    <property type="match status" value="1"/>
</dbReference>
<dbReference type="GO" id="GO:0061512">
    <property type="term" value="P:protein localization to cilium"/>
    <property type="evidence" value="ECO:0007669"/>
    <property type="project" value="TreeGrafter"/>
</dbReference>
<dbReference type="Pfam" id="PF25068">
    <property type="entry name" value="ARM_TT21_4th"/>
    <property type="match status" value="1"/>
</dbReference>
<dbReference type="Gene3D" id="1.25.40.10">
    <property type="entry name" value="Tetratricopeptide repeat domain"/>
    <property type="match status" value="3"/>
</dbReference>
<evidence type="ECO:0000313" key="8">
    <source>
        <dbReference type="EnsemblMetazoa" id="tetur03g05750.1"/>
    </source>
</evidence>
<keyword evidence="3 4" id="KW-0802">TPR repeat</keyword>
<dbReference type="Proteomes" id="UP000015104">
    <property type="component" value="Unassembled WGS sequence"/>
</dbReference>
<dbReference type="Pfam" id="PF25058">
    <property type="entry name" value="ARM_TT21"/>
    <property type="match status" value="1"/>
</dbReference>
<proteinExistence type="inferred from homology"/>
<dbReference type="InterPro" id="IPR040364">
    <property type="entry name" value="TTC21A/TTC21B"/>
</dbReference>
<reference evidence="8" key="2">
    <citation type="submission" date="2015-06" db="UniProtKB">
        <authorList>
            <consortium name="EnsemblMetazoa"/>
        </authorList>
    </citation>
    <scope>IDENTIFICATION</scope>
</reference>
<feature type="domain" description="Tetratricopeptide repeat protein 21A/21B C-terminal ARM" evidence="5">
    <location>
        <begin position="487"/>
        <end position="696"/>
    </location>
</feature>
<comment type="similarity">
    <text evidence="1">Belongs to the TTC21 family.</text>
</comment>
<dbReference type="FunFam" id="1.25.40.10:FF:000219">
    <property type="entry name" value="Tetratricopeptide repeat domain 21B"/>
    <property type="match status" value="1"/>
</dbReference>
<dbReference type="SMART" id="SM00028">
    <property type="entry name" value="TPR"/>
    <property type="match status" value="9"/>
</dbReference>
<name>T1JZY8_TETUR</name>
<dbReference type="GO" id="GO:0030991">
    <property type="term" value="C:intraciliary transport particle A"/>
    <property type="evidence" value="ECO:0007669"/>
    <property type="project" value="TreeGrafter"/>
</dbReference>
<dbReference type="eggNOG" id="ENOG502QQAB">
    <property type="taxonomic scope" value="Eukaryota"/>
</dbReference>
<reference evidence="9" key="1">
    <citation type="submission" date="2011-08" db="EMBL/GenBank/DDBJ databases">
        <authorList>
            <person name="Rombauts S."/>
        </authorList>
    </citation>
    <scope>NUCLEOTIDE SEQUENCE</scope>
    <source>
        <strain evidence="9">London</strain>
    </source>
</reference>
<dbReference type="InterPro" id="IPR056836">
    <property type="entry name" value="ARM_TT21_4th"/>
</dbReference>
<dbReference type="EnsemblMetazoa" id="tetur03g05750.1">
    <property type="protein sequence ID" value="tetur03g05750.1"/>
    <property type="gene ID" value="tetur03g05750"/>
</dbReference>
<evidence type="ECO:0000259" key="6">
    <source>
        <dbReference type="Pfam" id="PF25064"/>
    </source>
</evidence>
<dbReference type="InterPro" id="IPR019734">
    <property type="entry name" value="TPR_rpt"/>
</dbReference>
<evidence type="ECO:0000256" key="1">
    <source>
        <dbReference type="ARBA" id="ARBA00010935"/>
    </source>
</evidence>
<protein>
    <recommendedName>
        <fullName evidence="10">Tetratricopeptide repeat-like domain-containing protein</fullName>
    </recommendedName>
</protein>
<dbReference type="PROSITE" id="PS50293">
    <property type="entry name" value="TPR_REGION"/>
    <property type="match status" value="1"/>
</dbReference>
<dbReference type="AlphaFoldDB" id="T1JZY8"/>
<feature type="repeat" description="TPR" evidence="4">
    <location>
        <begin position="651"/>
        <end position="684"/>
    </location>
</feature>
<feature type="domain" description="Tetratricopeptide repeat protein 21A/21B fifth ARM repeats" evidence="6">
    <location>
        <begin position="340"/>
        <end position="453"/>
    </location>
</feature>
<evidence type="ECO:0000313" key="9">
    <source>
        <dbReference type="Proteomes" id="UP000015104"/>
    </source>
</evidence>
<dbReference type="HOGENOM" id="CLU_016714_0_0_1"/>
<dbReference type="InterPro" id="IPR011990">
    <property type="entry name" value="TPR-like_helical_dom_sf"/>
</dbReference>
<dbReference type="Pfam" id="PF25064">
    <property type="entry name" value="ARM_TT21_5th"/>
    <property type="match status" value="1"/>
</dbReference>